<evidence type="ECO:0000256" key="1">
    <source>
        <dbReference type="SAM" id="Phobius"/>
    </source>
</evidence>
<keyword evidence="1" id="KW-0472">Membrane</keyword>
<evidence type="ECO:0000313" key="3">
    <source>
        <dbReference type="Proteomes" id="UP000768567"/>
    </source>
</evidence>
<organism evidence="2 3">
    <name type="scientific">Gemmiger gallinarum</name>
    <dbReference type="NCBI Taxonomy" id="2779354"/>
    <lineage>
        <taxon>Bacteria</taxon>
        <taxon>Bacillati</taxon>
        <taxon>Bacillota</taxon>
        <taxon>Clostridia</taxon>
        <taxon>Eubacteriales</taxon>
        <taxon>Gemmiger</taxon>
    </lineage>
</organism>
<proteinExistence type="predicted"/>
<keyword evidence="3" id="KW-1185">Reference proteome</keyword>
<evidence type="ECO:0000313" key="2">
    <source>
        <dbReference type="EMBL" id="MBE5038490.1"/>
    </source>
</evidence>
<comment type="caution">
    <text evidence="2">The sequence shown here is derived from an EMBL/GenBank/DDBJ whole genome shotgun (WGS) entry which is preliminary data.</text>
</comment>
<dbReference type="PANTHER" id="PTHR37314">
    <property type="entry name" value="SLR0142 PROTEIN"/>
    <property type="match status" value="1"/>
</dbReference>
<dbReference type="RefSeq" id="WP_193502673.1">
    <property type="nucleotide sequence ID" value="NZ_JADCKC010000003.1"/>
</dbReference>
<dbReference type="Pfam" id="PF06912">
    <property type="entry name" value="DUF1275"/>
    <property type="match status" value="1"/>
</dbReference>
<dbReference type="PANTHER" id="PTHR37314:SF4">
    <property type="entry name" value="UPF0700 TRANSMEMBRANE PROTEIN YOAK"/>
    <property type="match status" value="1"/>
</dbReference>
<dbReference type="EMBL" id="JADCKC010000003">
    <property type="protein sequence ID" value="MBE5038490.1"/>
    <property type="molecule type" value="Genomic_DNA"/>
</dbReference>
<name>A0ABR9R621_9FIRM</name>
<dbReference type="Proteomes" id="UP000768567">
    <property type="component" value="Unassembled WGS sequence"/>
</dbReference>
<feature type="transmembrane region" description="Helical" evidence="1">
    <location>
        <begin position="21"/>
        <end position="43"/>
    </location>
</feature>
<accession>A0ABR9R621</accession>
<protein>
    <submittedName>
        <fullName evidence="2">DUF1275 domain-containing protein</fullName>
    </submittedName>
</protein>
<feature type="transmembrane region" description="Helical" evidence="1">
    <location>
        <begin position="191"/>
        <end position="212"/>
    </location>
</feature>
<keyword evidence="1" id="KW-1133">Transmembrane helix</keyword>
<feature type="transmembrane region" description="Helical" evidence="1">
    <location>
        <begin position="63"/>
        <end position="87"/>
    </location>
</feature>
<gene>
    <name evidence="2" type="ORF">INF35_11900</name>
</gene>
<dbReference type="InterPro" id="IPR010699">
    <property type="entry name" value="DUF1275"/>
</dbReference>
<keyword evidence="1" id="KW-0812">Transmembrane</keyword>
<reference evidence="2 3" key="1">
    <citation type="submission" date="2020-10" db="EMBL/GenBank/DDBJ databases">
        <title>ChiBAC.</title>
        <authorList>
            <person name="Zenner C."/>
            <person name="Hitch T.C.A."/>
            <person name="Clavel T."/>
        </authorList>
    </citation>
    <scope>NUCLEOTIDE SEQUENCE [LARGE SCALE GENOMIC DNA]</scope>
    <source>
        <strain evidence="2 3">DSM 109015</strain>
    </source>
</reference>
<sequence length="242" mass="27295">MNGYSISLPAPRREEARFAALAVNAGFAGSFGSVYCSHVFANAQTGNIISLASEIHSGDWAGVWSRTAAVGLFILGIYLSIRLPYLWFGGDQRRWKRCCLLIETACFLLQGLLPFEQLSAISPAMYLWPVFFASALQYNTFTALHGVPVSTLFTTNNLRQMTLHATIWRQKCRGLTPASQEEARQERRITLIYIAVFIAFFGGILGGVYLTYLMETRLMFLCAAILFVVWIWQRWDDRHTAD</sequence>
<feature type="transmembrane region" description="Helical" evidence="1">
    <location>
        <begin position="218"/>
        <end position="235"/>
    </location>
</feature>